<dbReference type="RefSeq" id="WP_334315528.1">
    <property type="nucleotide sequence ID" value="NZ_CP065938.1"/>
</dbReference>
<name>A0ABY5Y2Y1_9BACT</name>
<evidence type="ECO:0000259" key="2">
    <source>
        <dbReference type="Pfam" id="PF25583"/>
    </source>
</evidence>
<dbReference type="InterPro" id="IPR051534">
    <property type="entry name" value="CBASS_pafABC_assoc_protein"/>
</dbReference>
<evidence type="ECO:0000259" key="1">
    <source>
        <dbReference type="Pfam" id="PF13280"/>
    </source>
</evidence>
<dbReference type="InterPro" id="IPR057727">
    <property type="entry name" value="WCX_dom"/>
</dbReference>
<organism evidence="3 4">
    <name type="scientific">Taurinivorans muris</name>
    <dbReference type="NCBI Taxonomy" id="2787751"/>
    <lineage>
        <taxon>Bacteria</taxon>
        <taxon>Pseudomonadati</taxon>
        <taxon>Thermodesulfobacteriota</taxon>
        <taxon>Desulfovibrionia</taxon>
        <taxon>Desulfovibrionales</taxon>
        <taxon>Desulfovibrionaceae</taxon>
        <taxon>Taurinivorans</taxon>
    </lineage>
</organism>
<dbReference type="InterPro" id="IPR026881">
    <property type="entry name" value="WYL_dom"/>
</dbReference>
<feature type="domain" description="WYL" evidence="1">
    <location>
        <begin position="150"/>
        <end position="201"/>
    </location>
</feature>
<proteinExistence type="predicted"/>
<gene>
    <name evidence="3" type="ORF">JBF11_00995</name>
</gene>
<feature type="domain" description="WCX" evidence="2">
    <location>
        <begin position="250"/>
        <end position="313"/>
    </location>
</feature>
<keyword evidence="4" id="KW-1185">Reference proteome</keyword>
<protein>
    <submittedName>
        <fullName evidence="3">WYL domain-containing protein</fullName>
    </submittedName>
</protein>
<dbReference type="Proteomes" id="UP001058120">
    <property type="component" value="Chromosome"/>
</dbReference>
<evidence type="ECO:0000313" key="3">
    <source>
        <dbReference type="EMBL" id="UWX05934.1"/>
    </source>
</evidence>
<dbReference type="Pfam" id="PF25583">
    <property type="entry name" value="WCX"/>
    <property type="match status" value="1"/>
</dbReference>
<sequence length="322" mass="37410">MAYDKTHDILELAVLMQSNRTGVSLQDIMDRFGVARRTAERMRDVIIDRFPQVQVRTGENNTKRWYVPQGTLKDFIQFSAEELVAFEKAIAYLQANSMQETSVLLQKILEKIRANIVDKTFNCIDTDAEVLLEAEGFAHRVGPRIIVSQEIIQKIRQAILSFRQIRISYKKKSSGKLGSYRLLPYGILYGDRNHYLVAKHSDGYGGNKVHYFILSNILEMELLDEEYEIDEGFNLKKLAERSFGVFQEEPFEVEWLFDKSAAEEVLRYEFHPNQTVVENEDGSVTVRFFAGGRLEMDWHLYTWGDKVKVIKPEDWYSATTEH</sequence>
<accession>A0ABY5Y2Y1</accession>
<dbReference type="PANTHER" id="PTHR34580:SF1">
    <property type="entry name" value="PROTEIN PAFC"/>
    <property type="match status" value="1"/>
</dbReference>
<evidence type="ECO:0000313" key="4">
    <source>
        <dbReference type="Proteomes" id="UP001058120"/>
    </source>
</evidence>
<dbReference type="Pfam" id="PF13280">
    <property type="entry name" value="WYL"/>
    <property type="match status" value="1"/>
</dbReference>
<dbReference type="PROSITE" id="PS52050">
    <property type="entry name" value="WYL"/>
    <property type="match status" value="1"/>
</dbReference>
<dbReference type="EMBL" id="CP065938">
    <property type="protein sequence ID" value="UWX05934.1"/>
    <property type="molecule type" value="Genomic_DNA"/>
</dbReference>
<reference evidence="3" key="1">
    <citation type="submission" date="2020-12" db="EMBL/GenBank/DDBJ databases">
        <title>Taurinivorans muris gen. nov., sp. nov., fundamental and realized metabolic niche of a ubiquitous sulfidogenic bacterium in the murine intestine.</title>
        <authorList>
            <person name="Ye H."/>
            <person name="Hanson B.T."/>
            <person name="Loy A."/>
        </authorList>
    </citation>
    <scope>NUCLEOTIDE SEQUENCE</scope>
    <source>
        <strain evidence="3">LT0009</strain>
    </source>
</reference>
<dbReference type="PANTHER" id="PTHR34580">
    <property type="match status" value="1"/>
</dbReference>